<dbReference type="OrthoDB" id="937703at2759"/>
<dbReference type="InterPro" id="IPR036397">
    <property type="entry name" value="RNaseH_sf"/>
</dbReference>
<evidence type="ECO:0000313" key="2">
    <source>
        <dbReference type="EMBL" id="MBA0748051.1"/>
    </source>
</evidence>
<comment type="caution">
    <text evidence="2">The sequence shown here is derived from an EMBL/GenBank/DDBJ whole genome shotgun (WGS) entry which is preliminary data.</text>
</comment>
<dbReference type="CDD" id="cd06222">
    <property type="entry name" value="RNase_H_like"/>
    <property type="match status" value="1"/>
</dbReference>
<dbReference type="InterPro" id="IPR002156">
    <property type="entry name" value="RNaseH_domain"/>
</dbReference>
<keyword evidence="3" id="KW-1185">Reference proteome</keyword>
<dbReference type="SUPFAM" id="SSF53098">
    <property type="entry name" value="Ribonuclease H-like"/>
    <property type="match status" value="1"/>
</dbReference>
<dbReference type="InterPro" id="IPR012337">
    <property type="entry name" value="RNaseH-like_sf"/>
</dbReference>
<dbReference type="Pfam" id="PF13456">
    <property type="entry name" value="RVT_3"/>
    <property type="match status" value="1"/>
</dbReference>
<dbReference type="PANTHER" id="PTHR47723:SF19">
    <property type="entry name" value="POLYNUCLEOTIDYL TRANSFERASE, RIBONUCLEASE H-LIKE SUPERFAMILY PROTEIN"/>
    <property type="match status" value="1"/>
</dbReference>
<dbReference type="EMBL" id="JABEZY010000010">
    <property type="protein sequence ID" value="MBA0748051.1"/>
    <property type="molecule type" value="Genomic_DNA"/>
</dbReference>
<gene>
    <name evidence="2" type="ORF">Gogos_004906</name>
</gene>
<protein>
    <recommendedName>
        <fullName evidence="1">RNase H type-1 domain-containing protein</fullName>
    </recommendedName>
</protein>
<dbReference type="AlphaFoldDB" id="A0A7J9CHX6"/>
<dbReference type="PANTHER" id="PTHR47723">
    <property type="entry name" value="OS05G0353850 PROTEIN"/>
    <property type="match status" value="1"/>
</dbReference>
<sequence>MLTQVERLKPEVGSDVSYSICGHDLEDVLHAIKDCNVAKEVWSRIIPLQKQDLFFSYEIVKGVYSWAKQFIFAHKGGGSVRQVSKEGMVETEDWIHLKTDGAIKINRGCVATGGVLRDHNGNWILGFNCRLGKCLVFEAELWGILNGVTLVQGRRHDKILGVENWSIEHVPRKDNAEADHIANLAFDKGEGLQLYVDSPLDSF</sequence>
<dbReference type="InterPro" id="IPR044730">
    <property type="entry name" value="RNase_H-like_dom_plant"/>
</dbReference>
<dbReference type="GO" id="GO:0003676">
    <property type="term" value="F:nucleic acid binding"/>
    <property type="evidence" value="ECO:0007669"/>
    <property type="project" value="InterPro"/>
</dbReference>
<dbReference type="Gene3D" id="3.30.420.10">
    <property type="entry name" value="Ribonuclease H-like superfamily/Ribonuclease H"/>
    <property type="match status" value="1"/>
</dbReference>
<accession>A0A7J9CHX6</accession>
<name>A0A7J9CHX6_GOSGO</name>
<dbReference type="GO" id="GO:0004523">
    <property type="term" value="F:RNA-DNA hybrid ribonuclease activity"/>
    <property type="evidence" value="ECO:0007669"/>
    <property type="project" value="InterPro"/>
</dbReference>
<proteinExistence type="predicted"/>
<evidence type="ECO:0000259" key="1">
    <source>
        <dbReference type="Pfam" id="PF13456"/>
    </source>
</evidence>
<dbReference type="InterPro" id="IPR053151">
    <property type="entry name" value="RNase_H-like"/>
</dbReference>
<dbReference type="Proteomes" id="UP000593579">
    <property type="component" value="Unassembled WGS sequence"/>
</dbReference>
<feature type="domain" description="RNase H type-1" evidence="1">
    <location>
        <begin position="99"/>
        <end position="159"/>
    </location>
</feature>
<organism evidence="2 3">
    <name type="scientific">Gossypium gossypioides</name>
    <name type="common">Mexican cotton</name>
    <name type="synonym">Selera gossypioides</name>
    <dbReference type="NCBI Taxonomy" id="34282"/>
    <lineage>
        <taxon>Eukaryota</taxon>
        <taxon>Viridiplantae</taxon>
        <taxon>Streptophyta</taxon>
        <taxon>Embryophyta</taxon>
        <taxon>Tracheophyta</taxon>
        <taxon>Spermatophyta</taxon>
        <taxon>Magnoliopsida</taxon>
        <taxon>eudicotyledons</taxon>
        <taxon>Gunneridae</taxon>
        <taxon>Pentapetalae</taxon>
        <taxon>rosids</taxon>
        <taxon>malvids</taxon>
        <taxon>Malvales</taxon>
        <taxon>Malvaceae</taxon>
        <taxon>Malvoideae</taxon>
        <taxon>Gossypium</taxon>
    </lineage>
</organism>
<reference evidence="2 3" key="1">
    <citation type="journal article" date="2019" name="Genome Biol. Evol.">
        <title>Insights into the evolution of the New World diploid cottons (Gossypium, subgenus Houzingenia) based on genome sequencing.</title>
        <authorList>
            <person name="Grover C.E."/>
            <person name="Arick M.A. 2nd"/>
            <person name="Thrash A."/>
            <person name="Conover J.L."/>
            <person name="Sanders W.S."/>
            <person name="Peterson D.G."/>
            <person name="Frelichowski J.E."/>
            <person name="Scheffler J.A."/>
            <person name="Scheffler B.E."/>
            <person name="Wendel J.F."/>
        </authorList>
    </citation>
    <scope>NUCLEOTIDE SEQUENCE [LARGE SCALE GENOMIC DNA]</scope>
    <source>
        <strain evidence="2">5</strain>
        <tissue evidence="2">Leaf</tissue>
    </source>
</reference>
<evidence type="ECO:0000313" key="3">
    <source>
        <dbReference type="Proteomes" id="UP000593579"/>
    </source>
</evidence>